<keyword evidence="3" id="KW-1185">Reference proteome</keyword>
<feature type="transmembrane region" description="Helical" evidence="1">
    <location>
        <begin position="36"/>
        <end position="57"/>
    </location>
</feature>
<evidence type="ECO:0000313" key="2">
    <source>
        <dbReference type="EMBL" id="GMH21067.1"/>
    </source>
</evidence>
<accession>A0AAD3T1Q8</accession>
<sequence length="101" mass="10550">MRPSFADSVWDGGSAAGCLVCMFGIEATGLSCKKLAAIQSGMAFIVLGFLLGLNALVRTALRLGGVCHPNAAADFLMGEPDDGVMVLELERYDVVPCRATV</sequence>
<keyword evidence="1" id="KW-0472">Membrane</keyword>
<gene>
    <name evidence="2" type="ORF">Nepgr_022909</name>
</gene>
<dbReference type="AlphaFoldDB" id="A0AAD3T1Q8"/>
<protein>
    <submittedName>
        <fullName evidence="2">Uncharacterized protein</fullName>
    </submittedName>
</protein>
<dbReference type="EMBL" id="BSYO01000022">
    <property type="protein sequence ID" value="GMH21067.1"/>
    <property type="molecule type" value="Genomic_DNA"/>
</dbReference>
<dbReference type="Proteomes" id="UP001279734">
    <property type="component" value="Unassembled WGS sequence"/>
</dbReference>
<keyword evidence="1" id="KW-0812">Transmembrane</keyword>
<evidence type="ECO:0000313" key="3">
    <source>
        <dbReference type="Proteomes" id="UP001279734"/>
    </source>
</evidence>
<evidence type="ECO:0000256" key="1">
    <source>
        <dbReference type="SAM" id="Phobius"/>
    </source>
</evidence>
<reference evidence="2" key="1">
    <citation type="submission" date="2023-05" db="EMBL/GenBank/DDBJ databases">
        <title>Nepenthes gracilis genome sequencing.</title>
        <authorList>
            <person name="Fukushima K."/>
        </authorList>
    </citation>
    <scope>NUCLEOTIDE SEQUENCE</scope>
    <source>
        <strain evidence="2">SING2019-196</strain>
    </source>
</reference>
<name>A0AAD3T1Q8_NEPGR</name>
<keyword evidence="1" id="KW-1133">Transmembrane helix</keyword>
<comment type="caution">
    <text evidence="2">The sequence shown here is derived from an EMBL/GenBank/DDBJ whole genome shotgun (WGS) entry which is preliminary data.</text>
</comment>
<proteinExistence type="predicted"/>
<organism evidence="2 3">
    <name type="scientific">Nepenthes gracilis</name>
    <name type="common">Slender pitcher plant</name>
    <dbReference type="NCBI Taxonomy" id="150966"/>
    <lineage>
        <taxon>Eukaryota</taxon>
        <taxon>Viridiplantae</taxon>
        <taxon>Streptophyta</taxon>
        <taxon>Embryophyta</taxon>
        <taxon>Tracheophyta</taxon>
        <taxon>Spermatophyta</taxon>
        <taxon>Magnoliopsida</taxon>
        <taxon>eudicotyledons</taxon>
        <taxon>Gunneridae</taxon>
        <taxon>Pentapetalae</taxon>
        <taxon>Caryophyllales</taxon>
        <taxon>Nepenthaceae</taxon>
        <taxon>Nepenthes</taxon>
    </lineage>
</organism>